<dbReference type="AlphaFoldDB" id="A0A1T1API0"/>
<evidence type="ECO:0008006" key="3">
    <source>
        <dbReference type="Google" id="ProtNLM"/>
    </source>
</evidence>
<name>A0A1T1API0_RHOFE</name>
<dbReference type="STRING" id="28066.RF819_03245"/>
<proteinExistence type="predicted"/>
<gene>
    <name evidence="1" type="ORF">RF819_03245</name>
</gene>
<sequence>MSGTSLSFGFDSHLIAGHLARLVIFDHGKFGGVRREIGEFMRGEIQDNLDGQKLFDGSPMPQSKAAVKRRGKTLIKDHHLYDSYTYNLIDSGLEVGSEKVYAAIHHFGGETGRPGHRFTLQARPVMGIGPRQELAIGDYVFAAIRRTQ</sequence>
<accession>A0A1T1API0</accession>
<dbReference type="InterPro" id="IPR006522">
    <property type="entry name" value="Phage_virion_morphogenesis"/>
</dbReference>
<organism evidence="1 2">
    <name type="scientific">Rhodoferax fermentans</name>
    <dbReference type="NCBI Taxonomy" id="28066"/>
    <lineage>
        <taxon>Bacteria</taxon>
        <taxon>Pseudomonadati</taxon>
        <taxon>Pseudomonadota</taxon>
        <taxon>Betaproteobacteria</taxon>
        <taxon>Burkholderiales</taxon>
        <taxon>Comamonadaceae</taxon>
        <taxon>Rhodoferax</taxon>
    </lineage>
</organism>
<reference evidence="1 2" key="1">
    <citation type="submission" date="2017-01" db="EMBL/GenBank/DDBJ databases">
        <title>Genome sequencing of Rhodoferax fermentans JCM 7819.</title>
        <authorList>
            <person name="Kim Y.J."/>
            <person name="Farh M.E.-A."/>
            <person name="Yang D.-C."/>
        </authorList>
    </citation>
    <scope>NUCLEOTIDE SEQUENCE [LARGE SCALE GENOMIC DNA]</scope>
    <source>
        <strain evidence="1 2">JCM 7819</strain>
    </source>
</reference>
<comment type="caution">
    <text evidence="1">The sequence shown here is derived from an EMBL/GenBank/DDBJ whole genome shotgun (WGS) entry which is preliminary data.</text>
</comment>
<dbReference type="RefSeq" id="WP_078363637.1">
    <property type="nucleotide sequence ID" value="NZ_MTJN01000002.1"/>
</dbReference>
<evidence type="ECO:0000313" key="1">
    <source>
        <dbReference type="EMBL" id="OOV05858.1"/>
    </source>
</evidence>
<dbReference type="EMBL" id="MTJN01000002">
    <property type="protein sequence ID" value="OOV05858.1"/>
    <property type="molecule type" value="Genomic_DNA"/>
</dbReference>
<keyword evidence="2" id="KW-1185">Reference proteome</keyword>
<dbReference type="Pfam" id="PF05069">
    <property type="entry name" value="Phage_tail_S"/>
    <property type="match status" value="1"/>
</dbReference>
<dbReference type="Proteomes" id="UP000190750">
    <property type="component" value="Unassembled WGS sequence"/>
</dbReference>
<evidence type="ECO:0000313" key="2">
    <source>
        <dbReference type="Proteomes" id="UP000190750"/>
    </source>
</evidence>
<protein>
    <recommendedName>
        <fullName evidence="3">Virion morphogenesis protein</fullName>
    </recommendedName>
</protein>